<dbReference type="GO" id="GO:0009664">
    <property type="term" value="P:plant-type cell wall organization"/>
    <property type="evidence" value="ECO:0007669"/>
    <property type="project" value="InterPro"/>
</dbReference>
<dbReference type="EMBL" id="JARBHA010000004">
    <property type="protein sequence ID" value="KAJ9703144.1"/>
    <property type="molecule type" value="Genomic_DNA"/>
</dbReference>
<evidence type="ECO:0000256" key="1">
    <source>
        <dbReference type="RuleBase" id="RU365023"/>
    </source>
</evidence>
<dbReference type="GO" id="GO:0016020">
    <property type="term" value="C:membrane"/>
    <property type="evidence" value="ECO:0007669"/>
    <property type="project" value="UniProtKB-SubCell"/>
</dbReference>
<dbReference type="InterPro" id="IPR036749">
    <property type="entry name" value="Expansin_CBD_sf"/>
</dbReference>
<feature type="domain" description="Expansin-like CBD" evidence="2">
    <location>
        <begin position="30"/>
        <end position="61"/>
    </location>
</feature>
<keyword evidence="1" id="KW-0964">Secreted</keyword>
<comment type="function">
    <text evidence="1">Causes loosening and extension of plant cell walls by disrupting non-covalent bonding between cellulose microfibrils and matrix glucans. No enzymatic activity has been found.</text>
</comment>
<proteinExistence type="inferred from homology"/>
<dbReference type="AlphaFoldDB" id="A0AA39A9G3"/>
<dbReference type="Pfam" id="PF01357">
    <property type="entry name" value="Expansin_C"/>
    <property type="match status" value="1"/>
</dbReference>
<dbReference type="PANTHER" id="PTHR31867">
    <property type="entry name" value="EXPANSIN-A15"/>
    <property type="match status" value="1"/>
</dbReference>
<dbReference type="SUPFAM" id="SSF49590">
    <property type="entry name" value="PHL pollen allergen"/>
    <property type="match status" value="1"/>
</dbReference>
<keyword evidence="4" id="KW-1185">Reference proteome</keyword>
<organism evidence="3 4">
    <name type="scientific">Vitis rotundifolia</name>
    <name type="common">Muscadine grape</name>
    <dbReference type="NCBI Taxonomy" id="103349"/>
    <lineage>
        <taxon>Eukaryota</taxon>
        <taxon>Viridiplantae</taxon>
        <taxon>Streptophyta</taxon>
        <taxon>Embryophyta</taxon>
        <taxon>Tracheophyta</taxon>
        <taxon>Spermatophyta</taxon>
        <taxon>Magnoliopsida</taxon>
        <taxon>eudicotyledons</taxon>
        <taxon>Gunneridae</taxon>
        <taxon>Pentapetalae</taxon>
        <taxon>rosids</taxon>
        <taxon>Vitales</taxon>
        <taxon>Vitaceae</taxon>
        <taxon>Viteae</taxon>
        <taxon>Vitis</taxon>
    </lineage>
</organism>
<dbReference type="Proteomes" id="UP001168098">
    <property type="component" value="Unassembled WGS sequence"/>
</dbReference>
<reference evidence="3 4" key="1">
    <citation type="journal article" date="2023" name="BMC Biotechnol.">
        <title>Vitis rotundifolia cv Carlos genome sequencing.</title>
        <authorList>
            <person name="Huff M."/>
            <person name="Hulse-Kemp A."/>
            <person name="Scheffler B."/>
            <person name="Youngblood R."/>
            <person name="Simpson S."/>
            <person name="Babiker E."/>
            <person name="Staton M."/>
        </authorList>
    </citation>
    <scope>NUCLEOTIDE SEQUENCE [LARGE SCALE GENOMIC DNA]</scope>
    <source>
        <tissue evidence="3">Leaf</tissue>
    </source>
</reference>
<name>A0AA39A9G3_VITRO</name>
<keyword evidence="1" id="KW-0134">Cell wall</keyword>
<evidence type="ECO:0000259" key="2">
    <source>
        <dbReference type="Pfam" id="PF01357"/>
    </source>
</evidence>
<comment type="similarity">
    <text evidence="1">Belongs to the expansin family. Expansin A subfamily.</text>
</comment>
<protein>
    <recommendedName>
        <fullName evidence="1">Expansin</fullName>
    </recommendedName>
</protein>
<dbReference type="PRINTS" id="PR01226">
    <property type="entry name" value="EXPANSIN"/>
</dbReference>
<comment type="subcellular location">
    <subcellularLocation>
        <location evidence="1">Secreted</location>
        <location evidence="1">Cell wall</location>
    </subcellularLocation>
    <subcellularLocation>
        <location evidence="1">Membrane</location>
        <topology evidence="1">Peripheral membrane protein</topology>
    </subcellularLocation>
</comment>
<dbReference type="InterPro" id="IPR007117">
    <property type="entry name" value="Expansin_CBD"/>
</dbReference>
<evidence type="ECO:0000313" key="4">
    <source>
        <dbReference type="Proteomes" id="UP001168098"/>
    </source>
</evidence>
<dbReference type="InterPro" id="IPR002963">
    <property type="entry name" value="Expansin"/>
</dbReference>
<evidence type="ECO:0000313" key="3">
    <source>
        <dbReference type="EMBL" id="KAJ9703144.1"/>
    </source>
</evidence>
<keyword evidence="1" id="KW-0961">Cell wall biogenesis/degradation</keyword>
<gene>
    <name evidence="3" type="ORF">PVL29_004777</name>
</gene>
<sequence>MPMFFKIIEYRARIIPVAFILVPCCEQGGIGFTINSFRYFNLVLITNVAGAGDIMRASVKGSKIGG</sequence>
<comment type="caution">
    <text evidence="3">The sequence shown here is derived from an EMBL/GenBank/DDBJ whole genome shotgun (WGS) entry which is preliminary data.</text>
</comment>
<accession>A0AA39A9G3</accession>